<dbReference type="GO" id="GO:0046872">
    <property type="term" value="F:metal ion binding"/>
    <property type="evidence" value="ECO:0007669"/>
    <property type="project" value="UniProtKB-KW"/>
</dbReference>
<dbReference type="InterPro" id="IPR002934">
    <property type="entry name" value="Polymerase_NTP_transf_dom"/>
</dbReference>
<name>A0AAF0ZAE3_9CHRO</name>
<dbReference type="InterPro" id="IPR043519">
    <property type="entry name" value="NT_sf"/>
</dbReference>
<dbReference type="InterPro" id="IPR052038">
    <property type="entry name" value="Type-VII_TA_antitoxin"/>
</dbReference>
<keyword evidence="5" id="KW-0479">Metal-binding</keyword>
<organism evidence="11">
    <name type="scientific">Cyanobacterium aponinum AL20115</name>
    <dbReference type="NCBI Taxonomy" id="3090662"/>
    <lineage>
        <taxon>Bacteria</taxon>
        <taxon>Bacillati</taxon>
        <taxon>Cyanobacteriota</taxon>
        <taxon>Cyanophyceae</taxon>
        <taxon>Oscillatoriophycideae</taxon>
        <taxon>Chroococcales</taxon>
        <taxon>Geminocystaceae</taxon>
        <taxon>Cyanobacterium</taxon>
    </lineage>
</organism>
<keyword evidence="4" id="KW-0548">Nucleotidyltransferase</keyword>
<keyword evidence="8" id="KW-0460">Magnesium</keyword>
<evidence type="ECO:0000256" key="6">
    <source>
        <dbReference type="ARBA" id="ARBA00022741"/>
    </source>
</evidence>
<dbReference type="Pfam" id="PF01909">
    <property type="entry name" value="NTP_transf_2"/>
    <property type="match status" value="1"/>
</dbReference>
<proteinExistence type="inferred from homology"/>
<evidence type="ECO:0000256" key="9">
    <source>
        <dbReference type="ARBA" id="ARBA00038276"/>
    </source>
</evidence>
<dbReference type="GO" id="GO:0016779">
    <property type="term" value="F:nucleotidyltransferase activity"/>
    <property type="evidence" value="ECO:0007669"/>
    <property type="project" value="UniProtKB-KW"/>
</dbReference>
<sequence>MSLINIDKIPQDKLEKICQKWLVKELALFGSILTNKFNENSDIDVLVTFDDSAMWSLFDIVRLKNELKNLFKQEVDLVEKSALSNPFIRYEIINNPQIIYESN</sequence>
<keyword evidence="3" id="KW-0808">Transferase</keyword>
<evidence type="ECO:0000256" key="1">
    <source>
        <dbReference type="ARBA" id="ARBA00001946"/>
    </source>
</evidence>
<dbReference type="RefSeq" id="WP_015220864.1">
    <property type="nucleotide sequence ID" value="NZ_CP138348.1"/>
</dbReference>
<evidence type="ECO:0000259" key="10">
    <source>
        <dbReference type="Pfam" id="PF01909"/>
    </source>
</evidence>
<dbReference type="SUPFAM" id="SSF81301">
    <property type="entry name" value="Nucleotidyltransferase"/>
    <property type="match status" value="1"/>
</dbReference>
<dbReference type="EMBL" id="CP138348">
    <property type="protein sequence ID" value="WPF88293.1"/>
    <property type="molecule type" value="Genomic_DNA"/>
</dbReference>
<gene>
    <name evidence="11" type="ORF">SAY89_16075</name>
</gene>
<evidence type="ECO:0000256" key="4">
    <source>
        <dbReference type="ARBA" id="ARBA00022695"/>
    </source>
</evidence>
<evidence type="ECO:0000256" key="5">
    <source>
        <dbReference type="ARBA" id="ARBA00022723"/>
    </source>
</evidence>
<evidence type="ECO:0000256" key="8">
    <source>
        <dbReference type="ARBA" id="ARBA00022842"/>
    </source>
</evidence>
<dbReference type="Gene3D" id="3.30.460.10">
    <property type="entry name" value="Beta Polymerase, domain 2"/>
    <property type="match status" value="1"/>
</dbReference>
<comment type="cofactor">
    <cofactor evidence="1">
        <name>Mg(2+)</name>
        <dbReference type="ChEBI" id="CHEBI:18420"/>
    </cofactor>
</comment>
<keyword evidence="6" id="KW-0547">Nucleotide-binding</keyword>
<evidence type="ECO:0000256" key="7">
    <source>
        <dbReference type="ARBA" id="ARBA00022840"/>
    </source>
</evidence>
<comment type="similarity">
    <text evidence="9">Belongs to the MntA antitoxin family.</text>
</comment>
<reference evidence="11" key="1">
    <citation type="submission" date="2023-11" db="EMBL/GenBank/DDBJ databases">
        <title>Genome sequence of Cyanobacterium aponinum BCRC AL20115.</title>
        <authorList>
            <person name="Chang H.-Y."/>
            <person name="Lin K.-M."/>
            <person name="Hsueh H.-T."/>
            <person name="Chu H.-A."/>
            <person name="Kuo C.-H."/>
        </authorList>
    </citation>
    <scope>NUCLEOTIDE SEQUENCE</scope>
    <source>
        <strain evidence="11">AL20115</strain>
    </source>
</reference>
<evidence type="ECO:0000256" key="3">
    <source>
        <dbReference type="ARBA" id="ARBA00022679"/>
    </source>
</evidence>
<dbReference type="PANTHER" id="PTHR33571:SF12">
    <property type="entry name" value="BSL3053 PROTEIN"/>
    <property type="match status" value="1"/>
</dbReference>
<evidence type="ECO:0000313" key="11">
    <source>
        <dbReference type="EMBL" id="WPF88293.1"/>
    </source>
</evidence>
<protein>
    <submittedName>
        <fullName evidence="11">Nucleotidyltransferase domain-containing protein</fullName>
    </submittedName>
</protein>
<keyword evidence="7" id="KW-0067">ATP-binding</keyword>
<keyword evidence="2" id="KW-1277">Toxin-antitoxin system</keyword>
<dbReference type="GO" id="GO:0005524">
    <property type="term" value="F:ATP binding"/>
    <property type="evidence" value="ECO:0007669"/>
    <property type="project" value="UniProtKB-KW"/>
</dbReference>
<dbReference type="AlphaFoldDB" id="A0AAF0ZAE3"/>
<dbReference type="CDD" id="cd05403">
    <property type="entry name" value="NT_KNTase_like"/>
    <property type="match status" value="1"/>
</dbReference>
<accession>A0AAF0ZAE3</accession>
<feature type="domain" description="Polymerase nucleotidyl transferase" evidence="10">
    <location>
        <begin position="14"/>
        <end position="95"/>
    </location>
</feature>
<dbReference type="PANTHER" id="PTHR33571">
    <property type="entry name" value="SSL8005 PROTEIN"/>
    <property type="match status" value="1"/>
</dbReference>
<evidence type="ECO:0000256" key="2">
    <source>
        <dbReference type="ARBA" id="ARBA00022649"/>
    </source>
</evidence>